<keyword evidence="1" id="KW-0413">Isomerase</keyword>
<dbReference type="GO" id="GO:0004494">
    <property type="term" value="F:methylmalonyl-CoA mutase activity"/>
    <property type="evidence" value="ECO:0007669"/>
    <property type="project" value="InterPro"/>
</dbReference>
<dbReference type="EMBL" id="CP051298">
    <property type="protein sequence ID" value="QKD46002.1"/>
    <property type="molecule type" value="Genomic_DNA"/>
</dbReference>
<gene>
    <name evidence="4" type="ORF">HF896_21375</name>
</gene>
<dbReference type="SUPFAM" id="SSF51703">
    <property type="entry name" value="Cobalamin (vitamin B12)-dependent enzymes"/>
    <property type="match status" value="1"/>
</dbReference>
<evidence type="ECO:0000313" key="4">
    <source>
        <dbReference type="EMBL" id="QKD46002.1"/>
    </source>
</evidence>
<feature type="region of interest" description="Disordered" evidence="2">
    <location>
        <begin position="1"/>
        <end position="24"/>
    </location>
</feature>
<evidence type="ECO:0000256" key="2">
    <source>
        <dbReference type="SAM" id="MobiDB-lite"/>
    </source>
</evidence>
<dbReference type="InterPro" id="IPR006099">
    <property type="entry name" value="MeMalonylCoA_mutase_a/b_cat"/>
</dbReference>
<evidence type="ECO:0000313" key="5">
    <source>
        <dbReference type="Proteomes" id="UP000500755"/>
    </source>
</evidence>
<name>A0A858ZZ93_9BURK</name>
<dbReference type="GO" id="GO:0031419">
    <property type="term" value="F:cobalamin binding"/>
    <property type="evidence" value="ECO:0007669"/>
    <property type="project" value="InterPro"/>
</dbReference>
<dbReference type="Gene3D" id="3.20.20.240">
    <property type="entry name" value="Methylmalonyl-CoA mutase"/>
    <property type="match status" value="1"/>
</dbReference>
<dbReference type="Proteomes" id="UP000500755">
    <property type="component" value="Chromosome"/>
</dbReference>
<dbReference type="NCBIfam" id="TIGR00641">
    <property type="entry name" value="acid_CoA_mut_N"/>
    <property type="match status" value="1"/>
</dbReference>
<dbReference type="InterPro" id="IPR006098">
    <property type="entry name" value="MMCoA_mutase_a_cat"/>
</dbReference>
<dbReference type="PANTHER" id="PTHR48101:SF1">
    <property type="entry name" value="METHYLMALONYL-COA MUTASE, LARGE SUBUNIT"/>
    <property type="match status" value="1"/>
</dbReference>
<reference evidence="4 5" key="1">
    <citation type="submission" date="2020-05" db="EMBL/GenBank/DDBJ databases">
        <title>Complete genome sequence of Alicycliphilus denitrificans DP3.</title>
        <authorList>
            <person name="Chen X."/>
        </authorList>
    </citation>
    <scope>NUCLEOTIDE SEQUENCE [LARGE SCALE GENOMIC DNA]</scope>
    <source>
        <strain evidence="4 5">DP3</strain>
    </source>
</reference>
<proteinExistence type="predicted"/>
<sequence>MNRDDHMAAAGIEPQLRPTSPSGIDVPTCVDASAVDAARIGQPGEYPFTRGIFPDGYQGRLWTIRQYSGFGTAEESNERYKFLLAKGQTGLSVALDLPTQCGLDPTHPMARPEIGKVGVSLSNLSEAEILFRDLDLSKISTSFTINGTAAIIYAMYLAVADKQGVPRKLLTGTIQNDILKEYVARGTWIFPVRPSMRLIADTILYSNEVSPRFNPISIAGAHVRDAGATAAEEMAYTLANGLAYVDELRSRGGDVEKFAKRLSFFFYVHMDFFDEIAKFRAGRRLWARMMKERYGAQDPKAQHFRFGVVCGGSSLVAPQPYNNAVRVAVETMAAVFGGAQSIFTCAFDEAFQIPTEFSAELAVRTQQILAYESGIGRTVDPLGGSYFLEQHTDRMEEQITRVMDEIDAYGGVVRAIEDGWIQMRLAERGLERKLDTDSGLNVVVGQNHFKKENEEIKVGEVFTLDPTVAQRALEKFQRVMDTRDNAAVQRSLERLSAAAAKDRENVMPYLVECCHAYATVGEMVSCLKAQWGEFKEPVNL</sequence>
<dbReference type="PANTHER" id="PTHR48101">
    <property type="entry name" value="METHYLMALONYL-COA MUTASE, MITOCHONDRIAL-RELATED"/>
    <property type="match status" value="1"/>
</dbReference>
<protein>
    <submittedName>
        <fullName evidence="4">Methylmalonyl-CoA mutase</fullName>
    </submittedName>
</protein>
<accession>A0A858ZZ93</accession>
<feature type="domain" description="Methylmalonyl-CoA mutase alpha/beta chain catalytic" evidence="3">
    <location>
        <begin position="22"/>
        <end position="533"/>
    </location>
</feature>
<dbReference type="AlphaFoldDB" id="A0A858ZZ93"/>
<evidence type="ECO:0000256" key="1">
    <source>
        <dbReference type="ARBA" id="ARBA00023235"/>
    </source>
</evidence>
<evidence type="ECO:0000259" key="3">
    <source>
        <dbReference type="Pfam" id="PF01642"/>
    </source>
</evidence>
<dbReference type="Pfam" id="PF01642">
    <property type="entry name" value="MM_CoA_mutase"/>
    <property type="match status" value="1"/>
</dbReference>
<organism evidence="4 5">
    <name type="scientific">Alicycliphilus denitrificans</name>
    <dbReference type="NCBI Taxonomy" id="179636"/>
    <lineage>
        <taxon>Bacteria</taxon>
        <taxon>Pseudomonadati</taxon>
        <taxon>Pseudomonadota</taxon>
        <taxon>Betaproteobacteria</taxon>
        <taxon>Burkholderiales</taxon>
        <taxon>Comamonadaceae</taxon>
        <taxon>Alicycliphilus</taxon>
    </lineage>
</organism>
<dbReference type="InterPro" id="IPR016176">
    <property type="entry name" value="Cbl-dep_enz_cat"/>
</dbReference>
<dbReference type="RefSeq" id="WP_168728139.1">
    <property type="nucleotide sequence ID" value="NZ_CP051298.1"/>
</dbReference>